<dbReference type="Pfam" id="PF03398">
    <property type="entry name" value="Ist1"/>
    <property type="match status" value="1"/>
</dbReference>
<dbReference type="PANTHER" id="PTHR12161:SF16">
    <property type="entry name" value="REGULATOR OF VPS4 ACTIVITY IN THE MVB PATHWAY PROTEIN"/>
    <property type="match status" value="1"/>
</dbReference>
<sequence length="302" mass="34042">MGKKLNYLLHRSSKTEKLKTLTSLAISRISILKNIYSVRCSQAQSDVVQLLQLGRQEHALLRVEHVIKEEHMLDAFVLVGNYCHILGERTEMIKNSRECPDELKEVISSLIFAASRCGEFPELQEIRAFFTSKFGKDFAMSAVELRNNCGVSPKIIQRLSTRQASLESRWNLLKQLAKHNGITLQLDHAAFIPSEKEESEVEQLQMHASNRSHAFNGRKTEITPLHKDWHEATIGRETCPESVKGRQAYRDVAAAAEDAFESAAYAAAAARAAVKLSKLESWNDDSDDDSGFHLQQSDCAWE</sequence>
<evidence type="ECO:0000313" key="3">
    <source>
        <dbReference type="Proteomes" id="UP000504604"/>
    </source>
</evidence>
<dbReference type="InParanoid" id="A0A6I9UR51"/>
<gene>
    <name evidence="4" type="primary">LOC105176162</name>
</gene>
<dbReference type="KEGG" id="sind:105176162"/>
<dbReference type="Proteomes" id="UP000504604">
    <property type="component" value="Linkage group LG13"/>
</dbReference>
<dbReference type="GeneID" id="105176162"/>
<feature type="region of interest" description="Disordered" evidence="2">
    <location>
        <begin position="282"/>
        <end position="302"/>
    </location>
</feature>
<organism evidence="3 4">
    <name type="scientific">Sesamum indicum</name>
    <name type="common">Oriental sesame</name>
    <name type="synonym">Sesamum orientale</name>
    <dbReference type="NCBI Taxonomy" id="4182"/>
    <lineage>
        <taxon>Eukaryota</taxon>
        <taxon>Viridiplantae</taxon>
        <taxon>Streptophyta</taxon>
        <taxon>Embryophyta</taxon>
        <taxon>Tracheophyta</taxon>
        <taxon>Spermatophyta</taxon>
        <taxon>Magnoliopsida</taxon>
        <taxon>eudicotyledons</taxon>
        <taxon>Gunneridae</taxon>
        <taxon>Pentapetalae</taxon>
        <taxon>asterids</taxon>
        <taxon>lamiids</taxon>
        <taxon>Lamiales</taxon>
        <taxon>Pedaliaceae</taxon>
        <taxon>Sesamum</taxon>
    </lineage>
</organism>
<proteinExistence type="inferred from homology"/>
<dbReference type="InterPro" id="IPR005061">
    <property type="entry name" value="Ist1"/>
</dbReference>
<accession>A0A6I9UR51</accession>
<dbReference type="PANTHER" id="PTHR12161">
    <property type="entry name" value="IST1 FAMILY MEMBER"/>
    <property type="match status" value="1"/>
</dbReference>
<comment type="similarity">
    <text evidence="1">Belongs to the IST1 family.</text>
</comment>
<dbReference type="AlphaFoldDB" id="A0A6I9UR51"/>
<dbReference type="FunFam" id="1.20.1260.60:FF:000002">
    <property type="entry name" value="Vacuolar protein sorting-associated protein IST1"/>
    <property type="match status" value="1"/>
</dbReference>
<dbReference type="OrthoDB" id="29853at2759"/>
<dbReference type="Gene3D" id="1.20.1260.60">
    <property type="entry name" value="Vacuolar protein sorting-associated protein Ist1"/>
    <property type="match status" value="1"/>
</dbReference>
<dbReference type="InterPro" id="IPR042277">
    <property type="entry name" value="IST1-like"/>
</dbReference>
<evidence type="ECO:0000256" key="2">
    <source>
        <dbReference type="SAM" id="MobiDB-lite"/>
    </source>
</evidence>
<evidence type="ECO:0000256" key="1">
    <source>
        <dbReference type="ARBA" id="ARBA00005536"/>
    </source>
</evidence>
<dbReference type="Gramene" id="SIN_1004665.t">
    <property type="protein sequence ID" value="SIN_1004665.t"/>
    <property type="gene ID" value="SIN_1004665"/>
</dbReference>
<evidence type="ECO:0000313" key="4">
    <source>
        <dbReference type="RefSeq" id="XP_011097187.1"/>
    </source>
</evidence>
<feature type="compositionally biased region" description="Polar residues" evidence="2">
    <location>
        <begin position="293"/>
        <end position="302"/>
    </location>
</feature>
<keyword evidence="3" id="KW-1185">Reference proteome</keyword>
<reference evidence="4" key="1">
    <citation type="submission" date="2025-08" db="UniProtKB">
        <authorList>
            <consortium name="RefSeq"/>
        </authorList>
    </citation>
    <scope>IDENTIFICATION</scope>
</reference>
<dbReference type="GO" id="GO:0015031">
    <property type="term" value="P:protein transport"/>
    <property type="evidence" value="ECO:0007669"/>
    <property type="project" value="InterPro"/>
</dbReference>
<protein>
    <submittedName>
        <fullName evidence="4">Uncharacterized protein LOC105176162</fullName>
    </submittedName>
</protein>
<name>A0A6I9UR51_SESIN</name>
<dbReference type="RefSeq" id="XP_011097187.1">
    <property type="nucleotide sequence ID" value="XM_011098885.2"/>
</dbReference>